<accession>X1D3C9</accession>
<dbReference type="Pfam" id="PF03102">
    <property type="entry name" value="NeuB"/>
    <property type="match status" value="1"/>
</dbReference>
<dbReference type="InterPro" id="IPR013132">
    <property type="entry name" value="PseI/NeuA/B-like_N"/>
</dbReference>
<gene>
    <name evidence="2" type="ORF">S01H4_46344</name>
</gene>
<organism evidence="2">
    <name type="scientific">marine sediment metagenome</name>
    <dbReference type="NCBI Taxonomy" id="412755"/>
    <lineage>
        <taxon>unclassified sequences</taxon>
        <taxon>metagenomes</taxon>
        <taxon>ecological metagenomes</taxon>
    </lineage>
</organism>
<proteinExistence type="predicted"/>
<feature type="non-terminal residue" evidence="2">
    <location>
        <position position="1"/>
    </location>
</feature>
<evidence type="ECO:0000313" key="2">
    <source>
        <dbReference type="EMBL" id="GAG90981.1"/>
    </source>
</evidence>
<protein>
    <recommendedName>
        <fullName evidence="1">PseI/NeuA/B-like domain-containing protein</fullName>
    </recommendedName>
</protein>
<dbReference type="InterPro" id="IPR013785">
    <property type="entry name" value="Aldolase_TIM"/>
</dbReference>
<dbReference type="AlphaFoldDB" id="X1D3C9"/>
<sequence>HTIGSAAVETAVAMGAEIIEMHFTDTREGKIIP</sequence>
<dbReference type="EMBL" id="BART01025887">
    <property type="protein sequence ID" value="GAG90981.1"/>
    <property type="molecule type" value="Genomic_DNA"/>
</dbReference>
<evidence type="ECO:0000259" key="1">
    <source>
        <dbReference type="Pfam" id="PF03102"/>
    </source>
</evidence>
<name>X1D3C9_9ZZZZ</name>
<reference evidence="2" key="1">
    <citation type="journal article" date="2014" name="Front. Microbiol.">
        <title>High frequency of phylogenetically diverse reductive dehalogenase-homologous genes in deep subseafloor sedimentary metagenomes.</title>
        <authorList>
            <person name="Kawai M."/>
            <person name="Futagami T."/>
            <person name="Toyoda A."/>
            <person name="Takaki Y."/>
            <person name="Nishi S."/>
            <person name="Hori S."/>
            <person name="Arai W."/>
            <person name="Tsubouchi T."/>
            <person name="Morono Y."/>
            <person name="Uchiyama I."/>
            <person name="Ito T."/>
            <person name="Fujiyama A."/>
            <person name="Inagaki F."/>
            <person name="Takami H."/>
        </authorList>
    </citation>
    <scope>NUCLEOTIDE SEQUENCE</scope>
    <source>
        <strain evidence="2">Expedition CK06-06</strain>
    </source>
</reference>
<feature type="domain" description="PseI/NeuA/B-like" evidence="1">
    <location>
        <begin position="1"/>
        <end position="28"/>
    </location>
</feature>
<comment type="caution">
    <text evidence="2">The sequence shown here is derived from an EMBL/GenBank/DDBJ whole genome shotgun (WGS) entry which is preliminary data.</text>
</comment>
<dbReference type="Gene3D" id="3.20.20.70">
    <property type="entry name" value="Aldolase class I"/>
    <property type="match status" value="1"/>
</dbReference>
<dbReference type="GO" id="GO:0016051">
    <property type="term" value="P:carbohydrate biosynthetic process"/>
    <property type="evidence" value="ECO:0007669"/>
    <property type="project" value="InterPro"/>
</dbReference>